<dbReference type="EMBL" id="JAEHFJ010000001">
    <property type="protein sequence ID" value="MBJ2173225.1"/>
    <property type="molecule type" value="Genomic_DNA"/>
</dbReference>
<keyword evidence="1" id="KW-0732">Signal</keyword>
<evidence type="ECO:0000313" key="2">
    <source>
        <dbReference type="EMBL" id="MBJ2173225.1"/>
    </source>
</evidence>
<evidence type="ECO:0000256" key="1">
    <source>
        <dbReference type="SAM" id="SignalP"/>
    </source>
</evidence>
<sequence>MKTLHILIAILSLSIFNASYAQAKKDTTTTEKKSVQNDNFLDMGAKSLTQVFGENLDGNTSGKKLNFLEMLKKMNLPTEQKEEYRNLYYLQAKDLTQKQKDSLGRALGEKIKEAQLEKEKE</sequence>
<gene>
    <name evidence="2" type="ORF">JBL43_03195</name>
</gene>
<comment type="caution">
    <text evidence="2">The sequence shown here is derived from an EMBL/GenBank/DDBJ whole genome shotgun (WGS) entry which is preliminary data.</text>
</comment>
<feature type="chain" id="PRO_5046187758" description="DUF4296 domain-containing protein" evidence="1">
    <location>
        <begin position="24"/>
        <end position="121"/>
    </location>
</feature>
<keyword evidence="3" id="KW-1185">Reference proteome</keyword>
<organism evidence="2 3">
    <name type="scientific">Aureibaculum flavum</name>
    <dbReference type="NCBI Taxonomy" id="2795986"/>
    <lineage>
        <taxon>Bacteria</taxon>
        <taxon>Pseudomonadati</taxon>
        <taxon>Bacteroidota</taxon>
        <taxon>Flavobacteriia</taxon>
        <taxon>Flavobacteriales</taxon>
        <taxon>Flavobacteriaceae</taxon>
        <taxon>Aureibaculum</taxon>
    </lineage>
</organism>
<proteinExistence type="predicted"/>
<name>A0ABS0WMM8_9FLAO</name>
<reference evidence="2 3" key="1">
    <citation type="submission" date="2020-12" db="EMBL/GenBank/DDBJ databases">
        <title>Aureibaculum luteum sp. nov. and Aureibaculum flavum sp. nov., novel members of the family Flavobacteriaceae isolated from Antarctic intertidal sediments.</title>
        <authorList>
            <person name="He X."/>
            <person name="Zhang X."/>
        </authorList>
    </citation>
    <scope>NUCLEOTIDE SEQUENCE [LARGE SCALE GENOMIC DNA]</scope>
    <source>
        <strain evidence="2 3">A20</strain>
    </source>
</reference>
<evidence type="ECO:0000313" key="3">
    <source>
        <dbReference type="Proteomes" id="UP000623301"/>
    </source>
</evidence>
<accession>A0ABS0WMM8</accession>
<dbReference type="Proteomes" id="UP000623301">
    <property type="component" value="Unassembled WGS sequence"/>
</dbReference>
<dbReference type="RefSeq" id="WP_198840012.1">
    <property type="nucleotide sequence ID" value="NZ_JAEHFJ010000001.1"/>
</dbReference>
<feature type="signal peptide" evidence="1">
    <location>
        <begin position="1"/>
        <end position="23"/>
    </location>
</feature>
<evidence type="ECO:0008006" key="4">
    <source>
        <dbReference type="Google" id="ProtNLM"/>
    </source>
</evidence>
<protein>
    <recommendedName>
        <fullName evidence="4">DUF4296 domain-containing protein</fullName>
    </recommendedName>
</protein>